<name>A0AAE0YAK2_9GAST</name>
<accession>A0AAE0YAK2</accession>
<protein>
    <submittedName>
        <fullName evidence="2">Uncharacterized protein</fullName>
    </submittedName>
</protein>
<dbReference type="AlphaFoldDB" id="A0AAE0YAK2"/>
<dbReference type="SUPFAM" id="SSF52058">
    <property type="entry name" value="L domain-like"/>
    <property type="match status" value="1"/>
</dbReference>
<feature type="compositionally biased region" description="Basic residues" evidence="1">
    <location>
        <begin position="183"/>
        <end position="194"/>
    </location>
</feature>
<feature type="compositionally biased region" description="Polar residues" evidence="1">
    <location>
        <begin position="195"/>
        <end position="204"/>
    </location>
</feature>
<proteinExistence type="predicted"/>
<dbReference type="EMBL" id="JAWDGP010006604">
    <property type="protein sequence ID" value="KAK3738091.1"/>
    <property type="molecule type" value="Genomic_DNA"/>
</dbReference>
<evidence type="ECO:0000256" key="1">
    <source>
        <dbReference type="SAM" id="MobiDB-lite"/>
    </source>
</evidence>
<evidence type="ECO:0000313" key="3">
    <source>
        <dbReference type="Proteomes" id="UP001283361"/>
    </source>
</evidence>
<reference evidence="2" key="1">
    <citation type="journal article" date="2023" name="G3 (Bethesda)">
        <title>A reference genome for the long-term kleptoplast-retaining sea slug Elysia crispata morphotype clarki.</title>
        <authorList>
            <person name="Eastman K.E."/>
            <person name="Pendleton A.L."/>
            <person name="Shaikh M.A."/>
            <person name="Suttiyut T."/>
            <person name="Ogas R."/>
            <person name="Tomko P."/>
            <person name="Gavelis G."/>
            <person name="Widhalm J.R."/>
            <person name="Wisecaver J.H."/>
        </authorList>
    </citation>
    <scope>NUCLEOTIDE SEQUENCE</scope>
    <source>
        <strain evidence="2">ECLA1</strain>
    </source>
</reference>
<feature type="region of interest" description="Disordered" evidence="1">
    <location>
        <begin position="176"/>
        <end position="218"/>
    </location>
</feature>
<dbReference type="Proteomes" id="UP001283361">
    <property type="component" value="Unassembled WGS sequence"/>
</dbReference>
<gene>
    <name evidence="2" type="ORF">RRG08_064991</name>
</gene>
<dbReference type="InterPro" id="IPR032675">
    <property type="entry name" value="LRR_dom_sf"/>
</dbReference>
<evidence type="ECO:0000313" key="2">
    <source>
        <dbReference type="EMBL" id="KAK3738091.1"/>
    </source>
</evidence>
<keyword evidence="3" id="KW-1185">Reference proteome</keyword>
<sequence length="218" mass="25156">MEAERTLQPWALYINGNHLESVPYLMEAERTLQPWALYINGNHLESVPYFMEAERTLQPWALYINGNHLESVPYFMEAERTLQPWALYINGNHLESIPYLMEAEPWWIRRTLLSALFSRGKTPKDLLRHTNCQADFIRGVAGGLARAHAKRSQMSRLSNQLKLIIQVTENRIFKMTQVQQSRSTKRSTQKKQTSRRSASPTQLKSKPATPISKSVTST</sequence>
<dbReference type="Gene3D" id="3.80.10.10">
    <property type="entry name" value="Ribonuclease Inhibitor"/>
    <property type="match status" value="1"/>
</dbReference>
<organism evidence="2 3">
    <name type="scientific">Elysia crispata</name>
    <name type="common">lettuce slug</name>
    <dbReference type="NCBI Taxonomy" id="231223"/>
    <lineage>
        <taxon>Eukaryota</taxon>
        <taxon>Metazoa</taxon>
        <taxon>Spiralia</taxon>
        <taxon>Lophotrochozoa</taxon>
        <taxon>Mollusca</taxon>
        <taxon>Gastropoda</taxon>
        <taxon>Heterobranchia</taxon>
        <taxon>Euthyneura</taxon>
        <taxon>Panpulmonata</taxon>
        <taxon>Sacoglossa</taxon>
        <taxon>Placobranchoidea</taxon>
        <taxon>Plakobranchidae</taxon>
        <taxon>Elysia</taxon>
    </lineage>
</organism>
<comment type="caution">
    <text evidence="2">The sequence shown here is derived from an EMBL/GenBank/DDBJ whole genome shotgun (WGS) entry which is preliminary data.</text>
</comment>